<evidence type="ECO:0000256" key="1">
    <source>
        <dbReference type="ARBA" id="ARBA00004374"/>
    </source>
</evidence>
<dbReference type="InterPro" id="IPR018108">
    <property type="entry name" value="MCP_transmembrane"/>
</dbReference>
<dbReference type="Gene3D" id="1.50.40.10">
    <property type="entry name" value="Mitochondrial carrier domain"/>
    <property type="match status" value="1"/>
</dbReference>
<evidence type="ECO:0000256" key="9">
    <source>
        <dbReference type="PROSITE-ProRule" id="PRU00282"/>
    </source>
</evidence>
<feature type="compositionally biased region" description="Acidic residues" evidence="11">
    <location>
        <begin position="35"/>
        <end position="45"/>
    </location>
</feature>
<dbReference type="EMBL" id="CAXLJM020000013">
    <property type="protein sequence ID" value="CAL8079763.1"/>
    <property type="molecule type" value="Genomic_DNA"/>
</dbReference>
<protein>
    <recommendedName>
        <fullName evidence="14">Mitochondrial carrier 2</fullName>
    </recommendedName>
</protein>
<dbReference type="SUPFAM" id="SSF103506">
    <property type="entry name" value="Mitochondrial carrier"/>
    <property type="match status" value="1"/>
</dbReference>
<comment type="caution">
    <text evidence="12">The sequence shown here is derived from an EMBL/GenBank/DDBJ whole genome shotgun (WGS) entry which is preliminary data.</text>
</comment>
<keyword evidence="4" id="KW-0677">Repeat</keyword>
<dbReference type="InterPro" id="IPR023395">
    <property type="entry name" value="MCP_dom_sf"/>
</dbReference>
<dbReference type="PANTHER" id="PTHR10780:SF18">
    <property type="entry name" value="LD43650P"/>
    <property type="match status" value="1"/>
</dbReference>
<dbReference type="PANTHER" id="PTHR10780">
    <property type="entry name" value="MITOCHONDRIAL CARRIER HOMOLOG"/>
    <property type="match status" value="1"/>
</dbReference>
<evidence type="ECO:0000256" key="8">
    <source>
        <dbReference type="ARBA" id="ARBA00023136"/>
    </source>
</evidence>
<dbReference type="PROSITE" id="PS50920">
    <property type="entry name" value="SOLCAR"/>
    <property type="match status" value="1"/>
</dbReference>
<evidence type="ECO:0000313" key="12">
    <source>
        <dbReference type="EMBL" id="CAL8079763.1"/>
    </source>
</evidence>
<keyword evidence="13" id="KW-1185">Reference proteome</keyword>
<evidence type="ECO:0000256" key="7">
    <source>
        <dbReference type="ARBA" id="ARBA00023128"/>
    </source>
</evidence>
<feature type="region of interest" description="Disordered" evidence="11">
    <location>
        <begin position="1"/>
        <end position="55"/>
    </location>
</feature>
<keyword evidence="7" id="KW-0496">Mitochondrion</keyword>
<feature type="compositionally biased region" description="Polar residues" evidence="11">
    <location>
        <begin position="188"/>
        <end position="198"/>
    </location>
</feature>
<evidence type="ECO:0008006" key="14">
    <source>
        <dbReference type="Google" id="ProtNLM"/>
    </source>
</evidence>
<evidence type="ECO:0000256" key="6">
    <source>
        <dbReference type="ARBA" id="ARBA00022989"/>
    </source>
</evidence>
<keyword evidence="6" id="KW-1133">Transmembrane helix</keyword>
<sequence>MSNPTSEEPGVNTREITLTIHREGVTVERGPTADNDTEQNGEDEQNSSCSSCDSPNESEIEELVRNLNQEHGSFSWVTLGIRTGFHFACYPTQMTQILMQSGYEPFPPRRSVTLLGRPCLLLPSAVQYLKYIYEVDGIQGCFRGTFPRLMHQMLYTHIYHAGRRILGRRYIRSVVAKARLRDAEERQLGNQGALSRRQSQNDDSETSESSSPGFWDHFREVFHDLSAKLATIVVTYPIHVVVIRSIAKFVGREYLIRPNVLGEIKAIYSDFGILGFYRGIIPKMLGETCQTLIVGALAFFVSNQAPGIEVRSLLNLSFSVLVSAWTYQFNVVSTTMAVNGSCLMVGQPPIHPIRYDNWVHCWRDLSKRNILTRGSSIMCRYYTGPTRLVNGMKEPIDVTFGPNYLGGRLPEIFKR</sequence>
<evidence type="ECO:0000256" key="2">
    <source>
        <dbReference type="ARBA" id="ARBA00006375"/>
    </source>
</evidence>
<evidence type="ECO:0000256" key="11">
    <source>
        <dbReference type="SAM" id="MobiDB-lite"/>
    </source>
</evidence>
<reference evidence="12 13" key="1">
    <citation type="submission" date="2024-08" db="EMBL/GenBank/DDBJ databases">
        <authorList>
            <person name="Cucini C."/>
            <person name="Frati F."/>
        </authorList>
    </citation>
    <scope>NUCLEOTIDE SEQUENCE [LARGE SCALE GENOMIC DNA]</scope>
</reference>
<dbReference type="Pfam" id="PF00153">
    <property type="entry name" value="Mito_carr"/>
    <property type="match status" value="2"/>
</dbReference>
<evidence type="ECO:0000256" key="5">
    <source>
        <dbReference type="ARBA" id="ARBA00022787"/>
    </source>
</evidence>
<comment type="subcellular location">
    <subcellularLocation>
        <location evidence="1">Mitochondrion outer membrane</location>
        <topology evidence="1">Multi-pass membrane protein</topology>
    </subcellularLocation>
</comment>
<gene>
    <name evidence="12" type="ORF">ODALV1_LOCUS4463</name>
</gene>
<organism evidence="12 13">
    <name type="scientific">Orchesella dallaii</name>
    <dbReference type="NCBI Taxonomy" id="48710"/>
    <lineage>
        <taxon>Eukaryota</taxon>
        <taxon>Metazoa</taxon>
        <taxon>Ecdysozoa</taxon>
        <taxon>Arthropoda</taxon>
        <taxon>Hexapoda</taxon>
        <taxon>Collembola</taxon>
        <taxon>Entomobryomorpha</taxon>
        <taxon>Entomobryoidea</taxon>
        <taxon>Orchesellidae</taxon>
        <taxon>Orchesellinae</taxon>
        <taxon>Orchesella</taxon>
    </lineage>
</organism>
<name>A0ABP1PW83_9HEXA</name>
<evidence type="ECO:0000313" key="13">
    <source>
        <dbReference type="Proteomes" id="UP001642540"/>
    </source>
</evidence>
<feature type="repeat" description="Solcar" evidence="9">
    <location>
        <begin position="218"/>
        <end position="308"/>
    </location>
</feature>
<evidence type="ECO:0000256" key="3">
    <source>
        <dbReference type="ARBA" id="ARBA00022692"/>
    </source>
</evidence>
<feature type="region of interest" description="Disordered" evidence="11">
    <location>
        <begin position="186"/>
        <end position="211"/>
    </location>
</feature>
<evidence type="ECO:0000256" key="4">
    <source>
        <dbReference type="ARBA" id="ARBA00022737"/>
    </source>
</evidence>
<feature type="compositionally biased region" description="Low complexity" evidence="11">
    <location>
        <begin position="46"/>
        <end position="55"/>
    </location>
</feature>
<keyword evidence="3 9" id="KW-0812">Transmembrane</keyword>
<keyword evidence="10" id="KW-0813">Transport</keyword>
<keyword evidence="5" id="KW-1000">Mitochondrion outer membrane</keyword>
<accession>A0ABP1PW83</accession>
<dbReference type="Proteomes" id="UP001642540">
    <property type="component" value="Unassembled WGS sequence"/>
</dbReference>
<proteinExistence type="inferred from homology"/>
<evidence type="ECO:0000256" key="10">
    <source>
        <dbReference type="RuleBase" id="RU000488"/>
    </source>
</evidence>
<keyword evidence="8 9" id="KW-0472">Membrane</keyword>
<comment type="similarity">
    <text evidence="2 10">Belongs to the mitochondrial carrier (TC 2.A.29) family.</text>
</comment>